<organism evidence="2 3">
    <name type="scientific">Rhodalgimonas zhirmunskyi</name>
    <dbReference type="NCBI Taxonomy" id="2964767"/>
    <lineage>
        <taxon>Bacteria</taxon>
        <taxon>Pseudomonadati</taxon>
        <taxon>Pseudomonadota</taxon>
        <taxon>Alphaproteobacteria</taxon>
        <taxon>Rhodobacterales</taxon>
        <taxon>Roseobacteraceae</taxon>
        <taxon>Rhodalgimonas</taxon>
    </lineage>
</organism>
<dbReference type="Gene3D" id="3.40.50.1820">
    <property type="entry name" value="alpha/beta hydrolase"/>
    <property type="match status" value="1"/>
</dbReference>
<protein>
    <submittedName>
        <fullName evidence="2">Alpha/beta hydrolase</fullName>
    </submittedName>
</protein>
<feature type="domain" description="Serine aminopeptidase S33" evidence="1">
    <location>
        <begin position="196"/>
        <end position="244"/>
    </location>
</feature>
<dbReference type="AlphaFoldDB" id="A0AAJ1UAX3"/>
<evidence type="ECO:0000259" key="1">
    <source>
        <dbReference type="Pfam" id="PF12146"/>
    </source>
</evidence>
<dbReference type="SUPFAM" id="SSF53474">
    <property type="entry name" value="alpha/beta-Hydrolases"/>
    <property type="match status" value="1"/>
</dbReference>
<dbReference type="GO" id="GO:0016787">
    <property type="term" value="F:hydrolase activity"/>
    <property type="evidence" value="ECO:0007669"/>
    <property type="project" value="UniProtKB-KW"/>
</dbReference>
<proteinExistence type="predicted"/>
<sequence>MLKAGVAVLVMALGGLFGLGRVERAAVYPFDATRVAPEALGLDLREVVFESGGERLILWVAEAAPGKPVILYFHGNAGNLAARAGRFAQFRARGYGVVALGYRGSSGSSGTPSERNIAFDAGRVFTRIGAYGAGPVVIYGESLGTAVALAAVERARRQPAAVVLEAPFTSVKAVARQAYPELDAWIDKMESEWDSLARVKKLRAPVMVIHGRADAVIPFEMGRAVYEAAGSSEKRFRAVAGGGHTDPWRRDVLGDLWGFIDAFGS</sequence>
<reference evidence="2" key="1">
    <citation type="submission" date="2022-07" db="EMBL/GenBank/DDBJ databases">
        <authorList>
            <person name="Otstavnykh N."/>
            <person name="Isaeva M."/>
            <person name="Bystritskaya E."/>
        </authorList>
    </citation>
    <scope>NUCLEOTIDE SEQUENCE</scope>
    <source>
        <strain evidence="2">10Alg 79</strain>
    </source>
</reference>
<evidence type="ECO:0000313" key="3">
    <source>
        <dbReference type="Proteomes" id="UP001227162"/>
    </source>
</evidence>
<feature type="domain" description="Serine aminopeptidase S33" evidence="1">
    <location>
        <begin position="67"/>
        <end position="178"/>
    </location>
</feature>
<keyword evidence="3" id="KW-1185">Reference proteome</keyword>
<dbReference type="EMBL" id="JANFFA010000001">
    <property type="protein sequence ID" value="MDQ2092897.1"/>
    <property type="molecule type" value="Genomic_DNA"/>
</dbReference>
<name>A0AAJ1UAX3_9RHOB</name>
<dbReference type="PANTHER" id="PTHR12277:SF81">
    <property type="entry name" value="PROTEIN ABHD13"/>
    <property type="match status" value="1"/>
</dbReference>
<dbReference type="Proteomes" id="UP001227162">
    <property type="component" value="Unassembled WGS sequence"/>
</dbReference>
<dbReference type="PANTHER" id="PTHR12277">
    <property type="entry name" value="ALPHA/BETA HYDROLASE DOMAIN-CONTAINING PROTEIN"/>
    <property type="match status" value="1"/>
</dbReference>
<evidence type="ECO:0000313" key="2">
    <source>
        <dbReference type="EMBL" id="MDQ2092897.1"/>
    </source>
</evidence>
<dbReference type="InterPro" id="IPR029058">
    <property type="entry name" value="AB_hydrolase_fold"/>
</dbReference>
<dbReference type="Pfam" id="PF12146">
    <property type="entry name" value="Hydrolase_4"/>
    <property type="match status" value="2"/>
</dbReference>
<reference evidence="2" key="2">
    <citation type="submission" date="2023-04" db="EMBL/GenBank/DDBJ databases">
        <title>'Rhodoalgimonas zhirmunskyi' gen. nov., isolated from a red alga.</title>
        <authorList>
            <person name="Nedashkovskaya O.I."/>
            <person name="Otstavnykh N.Y."/>
            <person name="Bystritskaya E.P."/>
            <person name="Balabanova L.A."/>
            <person name="Isaeva M.P."/>
        </authorList>
    </citation>
    <scope>NUCLEOTIDE SEQUENCE</scope>
    <source>
        <strain evidence="2">10Alg 79</strain>
    </source>
</reference>
<gene>
    <name evidence="2" type="ORF">NOI20_02095</name>
</gene>
<comment type="caution">
    <text evidence="2">The sequence shown here is derived from an EMBL/GenBank/DDBJ whole genome shotgun (WGS) entry which is preliminary data.</text>
</comment>
<accession>A0AAJ1UAX3</accession>
<dbReference type="InterPro" id="IPR022742">
    <property type="entry name" value="Hydrolase_4"/>
</dbReference>
<dbReference type="RefSeq" id="WP_317624508.1">
    <property type="nucleotide sequence ID" value="NZ_JANFFA010000001.1"/>
</dbReference>
<keyword evidence="2" id="KW-0378">Hydrolase</keyword>